<evidence type="ECO:0000259" key="1">
    <source>
        <dbReference type="PROSITE" id="PS50931"/>
    </source>
</evidence>
<dbReference type="InterPro" id="IPR000847">
    <property type="entry name" value="LysR_HTH_N"/>
</dbReference>
<dbReference type="AlphaFoldDB" id="A0A7Y0REZ8"/>
<dbReference type="RefSeq" id="WP_135956229.1">
    <property type="nucleotide sequence ID" value="NZ_JABCKY010000007.1"/>
</dbReference>
<dbReference type="OrthoDB" id="9786526at2"/>
<evidence type="ECO:0000313" key="2">
    <source>
        <dbReference type="EMBL" id="NMT65008.1"/>
    </source>
</evidence>
<dbReference type="InterPro" id="IPR036390">
    <property type="entry name" value="WH_DNA-bd_sf"/>
</dbReference>
<organism evidence="2 3">
    <name type="scientific">Marinobacter orientalis</name>
    <dbReference type="NCBI Taxonomy" id="1928859"/>
    <lineage>
        <taxon>Bacteria</taxon>
        <taxon>Pseudomonadati</taxon>
        <taxon>Pseudomonadota</taxon>
        <taxon>Gammaproteobacteria</taxon>
        <taxon>Pseudomonadales</taxon>
        <taxon>Marinobacteraceae</taxon>
        <taxon>Marinobacter</taxon>
    </lineage>
</organism>
<gene>
    <name evidence="2" type="ORF">HIU99_15585</name>
</gene>
<keyword evidence="3" id="KW-1185">Reference proteome</keyword>
<dbReference type="Pfam" id="PF00126">
    <property type="entry name" value="HTH_1"/>
    <property type="match status" value="1"/>
</dbReference>
<dbReference type="Proteomes" id="UP000567186">
    <property type="component" value="Unassembled WGS sequence"/>
</dbReference>
<proteinExistence type="predicted"/>
<dbReference type="EMBL" id="JABCKY010000007">
    <property type="protein sequence ID" value="NMT65008.1"/>
    <property type="molecule type" value="Genomic_DNA"/>
</dbReference>
<dbReference type="SUPFAM" id="SSF46785">
    <property type="entry name" value="Winged helix' DNA-binding domain"/>
    <property type="match status" value="1"/>
</dbReference>
<accession>A0A7Y0REZ8</accession>
<dbReference type="GO" id="GO:0003700">
    <property type="term" value="F:DNA-binding transcription factor activity"/>
    <property type="evidence" value="ECO:0007669"/>
    <property type="project" value="InterPro"/>
</dbReference>
<name>A0A7Y0REZ8_9GAMM</name>
<dbReference type="PROSITE" id="PS50931">
    <property type="entry name" value="HTH_LYSR"/>
    <property type="match status" value="1"/>
</dbReference>
<reference evidence="2 3" key="1">
    <citation type="submission" date="2020-04" db="EMBL/GenBank/DDBJ databases">
        <title>Marinobacter oceani sp. nov., isolated from marine solar saltern.</title>
        <authorList>
            <person name="Chen X.-Y."/>
        </authorList>
    </citation>
    <scope>NUCLEOTIDE SEQUENCE [LARGE SCALE GENOMIC DNA]</scope>
    <source>
        <strain evidence="2 3">W62</strain>
    </source>
</reference>
<comment type="caution">
    <text evidence="2">The sequence shown here is derived from an EMBL/GenBank/DDBJ whole genome shotgun (WGS) entry which is preliminary data.</text>
</comment>
<evidence type="ECO:0000313" key="3">
    <source>
        <dbReference type="Proteomes" id="UP000567186"/>
    </source>
</evidence>
<dbReference type="InterPro" id="IPR036388">
    <property type="entry name" value="WH-like_DNA-bd_sf"/>
</dbReference>
<protein>
    <submittedName>
        <fullName evidence="2">LysR family transcriptional regulator</fullName>
    </submittedName>
</protein>
<dbReference type="Gene3D" id="1.10.10.10">
    <property type="entry name" value="Winged helix-like DNA-binding domain superfamily/Winged helix DNA-binding domain"/>
    <property type="match status" value="1"/>
</dbReference>
<sequence>MLNLRFLNYFMATAKHGSFARAAEQINISKSALIRAVDFLEEDCGTRL</sequence>
<feature type="domain" description="HTH lysR-type" evidence="1">
    <location>
        <begin position="2"/>
        <end position="48"/>
    </location>
</feature>